<evidence type="ECO:0000256" key="6">
    <source>
        <dbReference type="ARBA" id="ARBA00022989"/>
    </source>
</evidence>
<dbReference type="Pfam" id="PF04290">
    <property type="entry name" value="DctQ"/>
    <property type="match status" value="1"/>
</dbReference>
<sequence>MREFERRRIEGGGLPMHGLIASYVRMTDRISDYVGYLAASLIFVMGGALIFDAITRNLIKMPVHWAVELTQFILAAYYFMGGPITIKNNAHVRMDLWYSTLSTRTKARIDLATIGCMLFYLVVLLIGSISSLIYAIETNEKRFSIWNPSVIPIKSLLVVCLILMLMQSVAEVFKHIETLREKELA</sequence>
<evidence type="ECO:0000313" key="12">
    <source>
        <dbReference type="Proteomes" id="UP000219167"/>
    </source>
</evidence>
<dbReference type="GO" id="GO:0005886">
    <property type="term" value="C:plasma membrane"/>
    <property type="evidence" value="ECO:0007669"/>
    <property type="project" value="UniProtKB-SubCell"/>
</dbReference>
<feature type="transmembrane region" description="Helical" evidence="9">
    <location>
        <begin position="63"/>
        <end position="80"/>
    </location>
</feature>
<feature type="transmembrane region" description="Helical" evidence="9">
    <location>
        <begin position="33"/>
        <end position="51"/>
    </location>
</feature>
<comment type="function">
    <text evidence="9">Part of the tripartite ATP-independent periplasmic (TRAP) transport system.</text>
</comment>
<dbReference type="PANTHER" id="PTHR35011">
    <property type="entry name" value="2,3-DIKETO-L-GULONATE TRAP TRANSPORTER SMALL PERMEASE PROTEIN YIAM"/>
    <property type="match status" value="1"/>
</dbReference>
<proteinExistence type="inferred from homology"/>
<dbReference type="GO" id="GO:0022857">
    <property type="term" value="F:transmembrane transporter activity"/>
    <property type="evidence" value="ECO:0007669"/>
    <property type="project" value="UniProtKB-UniRule"/>
</dbReference>
<evidence type="ECO:0000256" key="3">
    <source>
        <dbReference type="ARBA" id="ARBA00022475"/>
    </source>
</evidence>
<evidence type="ECO:0000256" key="9">
    <source>
        <dbReference type="RuleBase" id="RU369079"/>
    </source>
</evidence>
<name>A0A285UVX6_9HYPH</name>
<comment type="subunit">
    <text evidence="9">The complex comprises the extracytoplasmic solute receptor protein and the two transmembrane proteins.</text>
</comment>
<evidence type="ECO:0000313" key="11">
    <source>
        <dbReference type="EMBL" id="SOC45969.1"/>
    </source>
</evidence>
<evidence type="ECO:0000256" key="7">
    <source>
        <dbReference type="ARBA" id="ARBA00023136"/>
    </source>
</evidence>
<evidence type="ECO:0000259" key="10">
    <source>
        <dbReference type="Pfam" id="PF04290"/>
    </source>
</evidence>
<keyword evidence="3" id="KW-1003">Cell membrane</keyword>
<dbReference type="AlphaFoldDB" id="A0A285UVX6"/>
<dbReference type="InterPro" id="IPR007387">
    <property type="entry name" value="TRAP_DctQ"/>
</dbReference>
<dbReference type="RefSeq" id="WP_245423651.1">
    <property type="nucleotide sequence ID" value="NZ_OBQD01000019.1"/>
</dbReference>
<comment type="subcellular location">
    <subcellularLocation>
        <location evidence="1 9">Cell inner membrane</location>
        <topology evidence="1 9">Multi-pass membrane protein</topology>
    </subcellularLocation>
</comment>
<gene>
    <name evidence="11" type="ORF">SAMN05892877_11982</name>
</gene>
<feature type="transmembrane region" description="Helical" evidence="9">
    <location>
        <begin position="156"/>
        <end position="173"/>
    </location>
</feature>
<dbReference type="EMBL" id="OBQD01000019">
    <property type="protein sequence ID" value="SOC45969.1"/>
    <property type="molecule type" value="Genomic_DNA"/>
</dbReference>
<keyword evidence="4 9" id="KW-0997">Cell inner membrane</keyword>
<evidence type="ECO:0000256" key="5">
    <source>
        <dbReference type="ARBA" id="ARBA00022692"/>
    </source>
</evidence>
<evidence type="ECO:0000256" key="4">
    <source>
        <dbReference type="ARBA" id="ARBA00022519"/>
    </source>
</evidence>
<accession>A0A285UVX6</accession>
<dbReference type="Proteomes" id="UP000219167">
    <property type="component" value="Unassembled WGS sequence"/>
</dbReference>
<feature type="transmembrane region" description="Helical" evidence="9">
    <location>
        <begin position="111"/>
        <end position="136"/>
    </location>
</feature>
<dbReference type="PANTHER" id="PTHR35011:SF4">
    <property type="entry name" value="SLL1102 PROTEIN"/>
    <property type="match status" value="1"/>
</dbReference>
<keyword evidence="7 9" id="KW-0472">Membrane</keyword>
<evidence type="ECO:0000256" key="2">
    <source>
        <dbReference type="ARBA" id="ARBA00022448"/>
    </source>
</evidence>
<keyword evidence="2 9" id="KW-0813">Transport</keyword>
<dbReference type="InterPro" id="IPR055348">
    <property type="entry name" value="DctQ"/>
</dbReference>
<organism evidence="11 12">
    <name type="scientific">Rhizobium subbaraonis</name>
    <dbReference type="NCBI Taxonomy" id="908946"/>
    <lineage>
        <taxon>Bacteria</taxon>
        <taxon>Pseudomonadati</taxon>
        <taxon>Pseudomonadota</taxon>
        <taxon>Alphaproteobacteria</taxon>
        <taxon>Hyphomicrobiales</taxon>
        <taxon>Rhizobiaceae</taxon>
        <taxon>Rhizobium/Agrobacterium group</taxon>
        <taxon>Rhizobium</taxon>
    </lineage>
</organism>
<keyword evidence="12" id="KW-1185">Reference proteome</keyword>
<evidence type="ECO:0000256" key="1">
    <source>
        <dbReference type="ARBA" id="ARBA00004429"/>
    </source>
</evidence>
<evidence type="ECO:0000256" key="8">
    <source>
        <dbReference type="ARBA" id="ARBA00038436"/>
    </source>
</evidence>
<keyword evidence="6 9" id="KW-1133">Transmembrane helix</keyword>
<feature type="domain" description="Tripartite ATP-independent periplasmic transporters DctQ component" evidence="10">
    <location>
        <begin position="48"/>
        <end position="176"/>
    </location>
</feature>
<protein>
    <recommendedName>
        <fullName evidence="9">TRAP transporter small permease protein</fullName>
    </recommendedName>
</protein>
<comment type="similarity">
    <text evidence="8 9">Belongs to the TRAP transporter small permease family.</text>
</comment>
<reference evidence="11 12" key="1">
    <citation type="submission" date="2017-08" db="EMBL/GenBank/DDBJ databases">
        <authorList>
            <person name="de Groot N.N."/>
        </authorList>
    </citation>
    <scope>NUCLEOTIDE SEQUENCE [LARGE SCALE GENOMIC DNA]</scope>
    <source>
        <strain evidence="11 12">JC85</strain>
    </source>
</reference>
<keyword evidence="5 9" id="KW-0812">Transmembrane</keyword>